<keyword evidence="1" id="KW-0378">Hydrolase</keyword>
<organism evidence="3 4">
    <name type="scientific">Lactococcus lactis subsp. lactis</name>
    <name type="common">Streptococcus lactis</name>
    <dbReference type="NCBI Taxonomy" id="1360"/>
    <lineage>
        <taxon>Bacteria</taxon>
        <taxon>Bacillati</taxon>
        <taxon>Bacillota</taxon>
        <taxon>Bacilli</taxon>
        <taxon>Lactobacillales</taxon>
        <taxon>Streptococcaceae</taxon>
        <taxon>Lactococcus</taxon>
    </lineage>
</organism>
<dbReference type="SUPFAM" id="SSF55545">
    <property type="entry name" value="beta-N-acetylhexosaminidase-like domain"/>
    <property type="match status" value="1"/>
</dbReference>
<dbReference type="EMBL" id="LKLN01000075">
    <property type="protein sequence ID" value="KSU03220.1"/>
    <property type="molecule type" value="Genomic_DNA"/>
</dbReference>
<dbReference type="Pfam" id="PF15979">
    <property type="entry name" value="Glyco_hydro_115"/>
    <property type="match status" value="1"/>
</dbReference>
<evidence type="ECO:0000313" key="4">
    <source>
        <dbReference type="Proteomes" id="UP000053058"/>
    </source>
</evidence>
<accession>A0A0V8CPG7</accession>
<dbReference type="AlphaFoldDB" id="A0A0V8CPG7"/>
<dbReference type="PANTHER" id="PTHR37842:SF2">
    <property type="entry name" value="GYLCOSYL HYDROLASE 115 C-TERMINAL DOMAIN-CONTAINING PROTEIN"/>
    <property type="match status" value="1"/>
</dbReference>
<dbReference type="Proteomes" id="UP000053058">
    <property type="component" value="Unassembled WGS sequence"/>
</dbReference>
<evidence type="ECO:0000256" key="1">
    <source>
        <dbReference type="ARBA" id="ARBA00022801"/>
    </source>
</evidence>
<evidence type="ECO:0000313" key="3">
    <source>
        <dbReference type="EMBL" id="KSU03220.1"/>
    </source>
</evidence>
<dbReference type="RefSeq" id="WP_058219876.1">
    <property type="nucleotide sequence ID" value="NZ_LKLN01000075.1"/>
</dbReference>
<reference evidence="4" key="1">
    <citation type="submission" date="2015-10" db="EMBL/GenBank/DDBJ databases">
        <title>Draft Genome Sequences of 11 Lactococcus lactis subspecies cremoris strains.</title>
        <authorList>
            <person name="Wels M."/>
            <person name="Backus L."/>
            <person name="Boekhorst J."/>
            <person name="Dijkstra A."/>
            <person name="Beerthuizen M."/>
            <person name="Kelly W."/>
            <person name="Siezen R."/>
            <person name="Bachmann H."/>
            <person name="Van Hijum S."/>
        </authorList>
    </citation>
    <scope>NUCLEOTIDE SEQUENCE [LARGE SCALE GENOMIC DNA]</scope>
    <source>
        <strain evidence="4">KF282</strain>
    </source>
</reference>
<dbReference type="Gene3D" id="3.20.20.520">
    <property type="entry name" value="Glycosyl hydrolase family 115"/>
    <property type="match status" value="1"/>
</dbReference>
<dbReference type="InterPro" id="IPR042301">
    <property type="entry name" value="GH115_sf"/>
</dbReference>
<dbReference type="InterPro" id="IPR041437">
    <property type="entry name" value="GH115_C"/>
</dbReference>
<dbReference type="Gene3D" id="2.60.120.1620">
    <property type="match status" value="1"/>
</dbReference>
<feature type="domain" description="Gylcosyl hydrolase 115 C-terminal" evidence="2">
    <location>
        <begin position="638"/>
        <end position="793"/>
    </location>
</feature>
<comment type="caution">
    <text evidence="3">The sequence shown here is derived from an EMBL/GenBank/DDBJ whole genome shotgun (WGS) entry which is preliminary data.</text>
</comment>
<name>A0A0V8CPG7_LACLL</name>
<protein>
    <recommendedName>
        <fullName evidence="2">Gylcosyl hydrolase 115 C-terminal domain-containing protein</fullName>
    </recommendedName>
</protein>
<proteinExistence type="predicted"/>
<dbReference type="PANTHER" id="PTHR37842">
    <property type="match status" value="1"/>
</dbReference>
<dbReference type="Gene3D" id="1.20.58.2150">
    <property type="match status" value="1"/>
</dbReference>
<dbReference type="InterPro" id="IPR031924">
    <property type="entry name" value="GH115"/>
</dbReference>
<dbReference type="Pfam" id="PF17829">
    <property type="entry name" value="GH115_C"/>
    <property type="match status" value="1"/>
</dbReference>
<dbReference type="Gene3D" id="3.30.379.10">
    <property type="entry name" value="Chitobiase/beta-hexosaminidase domain 2-like"/>
    <property type="match status" value="1"/>
</dbReference>
<evidence type="ECO:0000259" key="2">
    <source>
        <dbReference type="Pfam" id="PF17829"/>
    </source>
</evidence>
<dbReference type="InterPro" id="IPR029018">
    <property type="entry name" value="Hex-like_dom2"/>
</dbReference>
<gene>
    <name evidence="3" type="ORF">KF282_1891</name>
</gene>
<dbReference type="PATRIC" id="fig|1360.105.peg.1726"/>
<sequence length="804" mass="93294">MKSQIISQTQTSMLISGVVKITYGKKDDEAIIKYALLNFKNDLTNVLGEEVILATDSKNSKIIVSTIDTSLAKSQKNYELLREALNKKEQYIITVFEGQLQLIGSDRRGTIYAIYEFLDQIGVSPWHYWMDVPIKKQAEIYLNESFFLIDAPKVEKRGFFINDEWPAAGNWATKHFGHLVNEQGEKMNPFNHLYYEKLFDLLLRLKGNFIWPAMWDSAFYADDLENSKLAQEMGVIIGTSHHEPMGRNHQEWIRNHEQYGNGEWDYENNQDGLDKYFREGIERSYQTEDIFTLGMRGNGDEAMGEGENIALLEQIIDKQRKIISEVTGRSAKETPQIWALYKEVQDYYDKGMRVPDDVTLLLCDDNWGNLRKLPSLENRDRKGGYGIYYHYDYVGGPRNSKWINVSQIQRTWEQMTLAYNYGVRKLLVVNVGDLKGQEYPLSYFMDLAWNPEQSLVEMGNYTKNWVGKQLGENYTEDASKLLATYSKLNMSVSPELLDKDTFSLDNDHEFERVLAHYRDLSNQAGELYVLMPEEYRQVYEQLIYYPLVATANLYEMYYAQAINWKSDDIKIVNQAADKVEWCFKRDTELTSHYHSLNDGKWEHMMGQTHIGYHDWQEPEYQGMPEIRRIKSEINLSKEVDQSIVIEAADFNEKSKGEVAWSEIVDMGKTVSAISTLPNTIIPSKQDFVRYDFLTVSSGEFQVEVFLSPSLNWNSSGLIYGYQIDDEAKIEVNFNGNYKGKLGNWQAERIIRSLTVAKLEQGKHSLLFYAKTPDVILQKIVLHFGEIKETYLGRNHSDFINSWLI</sequence>
<dbReference type="GO" id="GO:0016787">
    <property type="term" value="F:hydrolase activity"/>
    <property type="evidence" value="ECO:0007669"/>
    <property type="project" value="UniProtKB-KW"/>
</dbReference>
<dbReference type="GO" id="GO:0005975">
    <property type="term" value="P:carbohydrate metabolic process"/>
    <property type="evidence" value="ECO:0007669"/>
    <property type="project" value="UniProtKB-ARBA"/>
</dbReference>